<dbReference type="PANTHER" id="PTHR42760:SF37">
    <property type="entry name" value="CLAVALDEHYDE DEHYDROGENASE"/>
    <property type="match status" value="1"/>
</dbReference>
<dbReference type="InterPro" id="IPR002347">
    <property type="entry name" value="SDR_fam"/>
</dbReference>
<dbReference type="PRINTS" id="PR00081">
    <property type="entry name" value="GDHRDH"/>
</dbReference>
<dbReference type="SUPFAM" id="SSF51735">
    <property type="entry name" value="NAD(P)-binding Rossmann-fold domains"/>
    <property type="match status" value="1"/>
</dbReference>
<organism evidence="3 4">
    <name type="scientific">Exophiala sideris</name>
    <dbReference type="NCBI Taxonomy" id="1016849"/>
    <lineage>
        <taxon>Eukaryota</taxon>
        <taxon>Fungi</taxon>
        <taxon>Dikarya</taxon>
        <taxon>Ascomycota</taxon>
        <taxon>Pezizomycotina</taxon>
        <taxon>Eurotiomycetes</taxon>
        <taxon>Chaetothyriomycetidae</taxon>
        <taxon>Chaetothyriales</taxon>
        <taxon>Herpotrichiellaceae</taxon>
        <taxon>Exophiala</taxon>
    </lineage>
</organism>
<dbReference type="Proteomes" id="UP001345691">
    <property type="component" value="Unassembled WGS sequence"/>
</dbReference>
<dbReference type="PANTHER" id="PTHR42760">
    <property type="entry name" value="SHORT-CHAIN DEHYDROGENASES/REDUCTASES FAMILY MEMBER"/>
    <property type="match status" value="1"/>
</dbReference>
<dbReference type="InterPro" id="IPR036291">
    <property type="entry name" value="NAD(P)-bd_dom_sf"/>
</dbReference>
<accession>A0ABR0JG75</accession>
<comment type="caution">
    <text evidence="3">The sequence shown here is derived from an EMBL/GenBank/DDBJ whole genome shotgun (WGS) entry which is preliminary data.</text>
</comment>
<gene>
    <name evidence="3" type="ORF">LTR69_004700</name>
</gene>
<sequence>MEASTGHGFVPTQRFDTYPFIDPTKADLSGKFVVITGGARGLGKAMSLSFAKAGASGIAVLDLLDSSPVKAQVLEAATAVGRSEPKVINLVVDVTDELSVAKAVKIVESEFDKLDIVINNAGWLAPYVQIMDSDPVKWWHCWEVNVKGPYLIARGFLPLLLKGQEKTIIVLSSVSAHFTLPGGSAYETSKQAVLKLNNYLNLEYESQGLLAYAVAPGGVMTDMAPDFPSQYHDRLTDTPEMVADTLVFLTKERREWLASRYVDSRWDMEELFEKKDVIVRDDLLKVRMAL</sequence>
<evidence type="ECO:0000313" key="3">
    <source>
        <dbReference type="EMBL" id="KAK5062342.1"/>
    </source>
</evidence>
<name>A0ABR0JG75_9EURO</name>
<comment type="similarity">
    <text evidence="1">Belongs to the short-chain dehydrogenases/reductases (SDR) family.</text>
</comment>
<evidence type="ECO:0000256" key="1">
    <source>
        <dbReference type="ARBA" id="ARBA00006484"/>
    </source>
</evidence>
<dbReference type="EMBL" id="JAVRRF010000008">
    <property type="protein sequence ID" value="KAK5062342.1"/>
    <property type="molecule type" value="Genomic_DNA"/>
</dbReference>
<keyword evidence="2" id="KW-0560">Oxidoreductase</keyword>
<proteinExistence type="inferred from homology"/>
<dbReference type="Pfam" id="PF00106">
    <property type="entry name" value="adh_short"/>
    <property type="match status" value="1"/>
</dbReference>
<protein>
    <submittedName>
        <fullName evidence="3">Uncharacterized protein</fullName>
    </submittedName>
</protein>
<reference evidence="3 4" key="1">
    <citation type="submission" date="2023-08" db="EMBL/GenBank/DDBJ databases">
        <title>Black Yeasts Isolated from many extreme environments.</title>
        <authorList>
            <person name="Coleine C."/>
            <person name="Stajich J.E."/>
            <person name="Selbmann L."/>
        </authorList>
    </citation>
    <scope>NUCLEOTIDE SEQUENCE [LARGE SCALE GENOMIC DNA]</scope>
    <source>
        <strain evidence="3 4">CCFEE 6328</strain>
    </source>
</reference>
<dbReference type="Gene3D" id="3.40.50.720">
    <property type="entry name" value="NAD(P)-binding Rossmann-like Domain"/>
    <property type="match status" value="1"/>
</dbReference>
<keyword evidence="4" id="KW-1185">Reference proteome</keyword>
<evidence type="ECO:0000313" key="4">
    <source>
        <dbReference type="Proteomes" id="UP001345691"/>
    </source>
</evidence>
<evidence type="ECO:0000256" key="2">
    <source>
        <dbReference type="ARBA" id="ARBA00023002"/>
    </source>
</evidence>
<dbReference type="CDD" id="cd05233">
    <property type="entry name" value="SDR_c"/>
    <property type="match status" value="1"/>
</dbReference>